<protein>
    <recommendedName>
        <fullName evidence="2">DUF6799 domain-containing protein</fullName>
    </recommendedName>
</protein>
<dbReference type="Proteomes" id="UP000565521">
    <property type="component" value="Unassembled WGS sequence"/>
</dbReference>
<feature type="domain" description="DUF6799" evidence="2">
    <location>
        <begin position="46"/>
        <end position="107"/>
    </location>
</feature>
<dbReference type="AlphaFoldDB" id="A0A7Y7PMJ8"/>
<evidence type="ECO:0000259" key="2">
    <source>
        <dbReference type="Pfam" id="PF20606"/>
    </source>
</evidence>
<sequence>MKFLATLAAVMLMAGTLAAQAQTKAPVARRGAQPKARVVSNGATMKDGFLMKDGKVLETRNAHTGAITAESALVNGTKVQPDGTVMMADGTTVRLQEGDYMSLTGRMTTRAMKAEQDSLQQAQVMKAKGKKKR</sequence>
<keyword evidence="4" id="KW-1185">Reference proteome</keyword>
<gene>
    <name evidence="3" type="ORF">HW554_05295</name>
</gene>
<accession>A0A7Y7PMJ8</accession>
<dbReference type="EMBL" id="JABKAU010000007">
    <property type="protein sequence ID" value="NVO30611.1"/>
    <property type="molecule type" value="Genomic_DNA"/>
</dbReference>
<evidence type="ECO:0000256" key="1">
    <source>
        <dbReference type="SAM" id="SignalP"/>
    </source>
</evidence>
<dbReference type="InterPro" id="IPR046478">
    <property type="entry name" value="DUF6799"/>
</dbReference>
<dbReference type="Pfam" id="PF20606">
    <property type="entry name" value="DUF6799"/>
    <property type="match status" value="1"/>
</dbReference>
<feature type="chain" id="PRO_5030746607" description="DUF6799 domain-containing protein" evidence="1">
    <location>
        <begin position="22"/>
        <end position="133"/>
    </location>
</feature>
<comment type="caution">
    <text evidence="3">The sequence shown here is derived from an EMBL/GenBank/DDBJ whole genome shotgun (WGS) entry which is preliminary data.</text>
</comment>
<proteinExistence type="predicted"/>
<evidence type="ECO:0000313" key="4">
    <source>
        <dbReference type="Proteomes" id="UP000565521"/>
    </source>
</evidence>
<organism evidence="3 4">
    <name type="scientific">Hymenobacter lapidiphilus</name>
    <dbReference type="NCBI Taxonomy" id="2608003"/>
    <lineage>
        <taxon>Bacteria</taxon>
        <taxon>Pseudomonadati</taxon>
        <taxon>Bacteroidota</taxon>
        <taxon>Cytophagia</taxon>
        <taxon>Cytophagales</taxon>
        <taxon>Hymenobacteraceae</taxon>
        <taxon>Hymenobacter</taxon>
    </lineage>
</organism>
<reference evidence="3 4" key="1">
    <citation type="submission" date="2020-05" db="EMBL/GenBank/DDBJ databases">
        <title>Hymenobacter terrestris sp. nov. and Hymenobacter lapidiphilus sp. nov., isolated from regoliths in Antarctica.</title>
        <authorList>
            <person name="Sedlacek I."/>
            <person name="Pantucek R."/>
            <person name="Zeman M."/>
            <person name="Holochova P."/>
            <person name="Kralova S."/>
            <person name="Stankova E."/>
            <person name="Sedo O."/>
            <person name="Micenkova L."/>
            <person name="Svec P."/>
            <person name="Gupta V."/>
            <person name="Sood U."/>
            <person name="Korpole U.S."/>
            <person name="Lal R."/>
        </authorList>
    </citation>
    <scope>NUCLEOTIDE SEQUENCE [LARGE SCALE GENOMIC DNA]</scope>
    <source>
        <strain evidence="3 4">P5342</strain>
    </source>
</reference>
<name>A0A7Y7PMJ8_9BACT</name>
<keyword evidence="1" id="KW-0732">Signal</keyword>
<feature type="signal peptide" evidence="1">
    <location>
        <begin position="1"/>
        <end position="21"/>
    </location>
</feature>
<evidence type="ECO:0000313" key="3">
    <source>
        <dbReference type="EMBL" id="NVO30611.1"/>
    </source>
</evidence>
<dbReference type="RefSeq" id="WP_176907494.1">
    <property type="nucleotide sequence ID" value="NZ_JABKAU010000007.1"/>
</dbReference>